<evidence type="ECO:0000256" key="5">
    <source>
        <dbReference type="ARBA" id="ARBA00022729"/>
    </source>
</evidence>
<keyword evidence="6" id="KW-0472">Membrane</keyword>
<evidence type="ECO:0000256" key="7">
    <source>
        <dbReference type="ARBA" id="ARBA00023237"/>
    </source>
</evidence>
<dbReference type="PANTHER" id="PTHR35093">
    <property type="entry name" value="OUTER MEMBRANE PROTEIN NMB0088-RELATED"/>
    <property type="match status" value="1"/>
</dbReference>
<keyword evidence="5" id="KW-0732">Signal</keyword>
<keyword evidence="7" id="KW-0998">Cell outer membrane</keyword>
<keyword evidence="3" id="KW-1134">Transmembrane beta strand</keyword>
<comment type="caution">
    <text evidence="8">The sequence shown here is derived from an EMBL/GenBank/DDBJ whole genome shotgun (WGS) entry which is preliminary data.</text>
</comment>
<evidence type="ECO:0000256" key="3">
    <source>
        <dbReference type="ARBA" id="ARBA00022452"/>
    </source>
</evidence>
<keyword evidence="4" id="KW-0812">Transmembrane</keyword>
<organism evidence="8 9">
    <name type="scientific">Echinicola arenosa</name>
    <dbReference type="NCBI Taxonomy" id="2774144"/>
    <lineage>
        <taxon>Bacteria</taxon>
        <taxon>Pseudomonadati</taxon>
        <taxon>Bacteroidota</taxon>
        <taxon>Cytophagia</taxon>
        <taxon>Cytophagales</taxon>
        <taxon>Cyclobacteriaceae</taxon>
        <taxon>Echinicola</taxon>
    </lineage>
</organism>
<evidence type="ECO:0000313" key="8">
    <source>
        <dbReference type="EMBL" id="MBD8489247.1"/>
    </source>
</evidence>
<comment type="similarity">
    <text evidence="2">Belongs to the OmpP1/FadL family.</text>
</comment>
<evidence type="ECO:0000256" key="2">
    <source>
        <dbReference type="ARBA" id="ARBA00008163"/>
    </source>
</evidence>
<reference evidence="8 9" key="1">
    <citation type="submission" date="2020-09" db="EMBL/GenBank/DDBJ databases">
        <title>Echinicola sp. CAU 1574 isolated from sand of Sido Beach.</title>
        <authorList>
            <person name="Kim W."/>
        </authorList>
    </citation>
    <scope>NUCLEOTIDE SEQUENCE [LARGE SCALE GENOMIC DNA]</scope>
    <source>
        <strain evidence="8 9">CAU 1574</strain>
    </source>
</reference>
<sequence length="487" mass="53912">MKKIRVSITVLFLVSFCHQICNGQTHHFWSQNYGSQSMLLNGSVIGGVSDLGAVYYNPARLALIKNPAFVISGDVYELNSYNVEDAIGTRADLNQSSFGGAPSLTAGTVKIKSLPNHSFAYAVLLRDDSNFGFNYHDEITTDIIGNIPGDELFEGEVSVINSSKDQWFGGSWSYAIKENFSVGSSVFVSKINSSKGNKYEMRALSNNGSVSMYDYNRNYQLNSYGLIVKFGLAYIMENWDLGMTITTPRFKINGKANYNYQLYFSVPPEADATETYANSYQNDLDLKLKTPLSIGLGASHHLSSKGALHLSAEYFHKVNNFDVFTANPHPMQSNPDSTVNFTLEDGYKSILNIGVGTEWYLSEKVSVYGGVSTDFNASPKNTISFVSQNERASNLSFDANYYHFGAGTVLKFRGAEFTLGATHTSGKSKFSKPVNLPINNGPSDVITDESGQFQWKRWQFIVSVSVPFLRDYMKKIEDKLKGSEGSN</sequence>
<dbReference type="Pfam" id="PF03349">
    <property type="entry name" value="Toluene_X"/>
    <property type="match status" value="1"/>
</dbReference>
<dbReference type="PANTHER" id="PTHR35093:SF8">
    <property type="entry name" value="OUTER MEMBRANE PROTEIN NMB0088-RELATED"/>
    <property type="match status" value="1"/>
</dbReference>
<proteinExistence type="inferred from homology"/>
<accession>A0ABR9AKG5</accession>
<gene>
    <name evidence="8" type="ORF">IFO69_10870</name>
</gene>
<dbReference type="EMBL" id="JACYTQ010000003">
    <property type="protein sequence ID" value="MBD8489247.1"/>
    <property type="molecule type" value="Genomic_DNA"/>
</dbReference>
<dbReference type="Proteomes" id="UP000647133">
    <property type="component" value="Unassembled WGS sequence"/>
</dbReference>
<evidence type="ECO:0000256" key="4">
    <source>
        <dbReference type="ARBA" id="ARBA00022692"/>
    </source>
</evidence>
<name>A0ABR9AKG5_9BACT</name>
<dbReference type="InterPro" id="IPR005017">
    <property type="entry name" value="OMPP1/FadL/TodX"/>
</dbReference>
<comment type="subcellular location">
    <subcellularLocation>
        <location evidence="1">Cell outer membrane</location>
        <topology evidence="1">Multi-pass membrane protein</topology>
    </subcellularLocation>
</comment>
<evidence type="ECO:0000256" key="1">
    <source>
        <dbReference type="ARBA" id="ARBA00004571"/>
    </source>
</evidence>
<dbReference type="Gene3D" id="2.40.160.60">
    <property type="entry name" value="Outer membrane protein transport protein (OMPP1/FadL/TodX)"/>
    <property type="match status" value="1"/>
</dbReference>
<evidence type="ECO:0000313" key="9">
    <source>
        <dbReference type="Proteomes" id="UP000647133"/>
    </source>
</evidence>
<dbReference type="SUPFAM" id="SSF56935">
    <property type="entry name" value="Porins"/>
    <property type="match status" value="1"/>
</dbReference>
<protein>
    <submittedName>
        <fullName evidence="8">Outer membrane protein transport protein</fullName>
    </submittedName>
</protein>
<dbReference type="RefSeq" id="WP_192010131.1">
    <property type="nucleotide sequence ID" value="NZ_JACYTQ010000003.1"/>
</dbReference>
<evidence type="ECO:0000256" key="6">
    <source>
        <dbReference type="ARBA" id="ARBA00023136"/>
    </source>
</evidence>
<keyword evidence="9" id="KW-1185">Reference proteome</keyword>